<keyword evidence="5" id="KW-0378">Hydrolase</keyword>
<feature type="region of interest" description="Disordered" evidence="7">
    <location>
        <begin position="1"/>
        <end position="100"/>
    </location>
</feature>
<evidence type="ECO:0000256" key="6">
    <source>
        <dbReference type="ARBA" id="ARBA00022807"/>
    </source>
</evidence>
<protein>
    <recommendedName>
        <fullName evidence="2">ubiquitinyl hydrolase 1</fullName>
        <ecNumber evidence="2">3.4.19.12</ecNumber>
    </recommendedName>
</protein>
<dbReference type="CDD" id="cd22749">
    <property type="entry name" value="Otubain_C65"/>
    <property type="match status" value="1"/>
</dbReference>
<feature type="compositionally biased region" description="Gly residues" evidence="7">
    <location>
        <begin position="91"/>
        <end position="100"/>
    </location>
</feature>
<dbReference type="PANTHER" id="PTHR12931">
    <property type="entry name" value="UBIQUITIN THIOLESTERASE PROTEIN OTUB"/>
    <property type="match status" value="1"/>
</dbReference>
<gene>
    <name evidence="9" type="ORF">PCOR1329_LOCUS48075</name>
</gene>
<feature type="domain" description="OTU" evidence="8">
    <location>
        <begin position="154"/>
        <end position="391"/>
    </location>
</feature>
<dbReference type="Gene3D" id="1.20.1300.20">
    <property type="entry name" value="Peptidase C65 Otubain, subdomain 2"/>
    <property type="match status" value="1"/>
</dbReference>
<dbReference type="InterPro" id="IPR042467">
    <property type="entry name" value="Peptidase_C65_otubain_sub2"/>
</dbReference>
<dbReference type="InterPro" id="IPR003323">
    <property type="entry name" value="OTU_dom"/>
</dbReference>
<dbReference type="EMBL" id="CAUYUJ010015802">
    <property type="protein sequence ID" value="CAK0858217.1"/>
    <property type="molecule type" value="Genomic_DNA"/>
</dbReference>
<dbReference type="Pfam" id="PF10275">
    <property type="entry name" value="Peptidase_C65"/>
    <property type="match status" value="1"/>
</dbReference>
<evidence type="ECO:0000256" key="3">
    <source>
        <dbReference type="ARBA" id="ARBA00022670"/>
    </source>
</evidence>
<keyword evidence="3" id="KW-0645">Protease</keyword>
<feature type="compositionally biased region" description="Low complexity" evidence="7">
    <location>
        <begin position="1"/>
        <end position="14"/>
    </location>
</feature>
<dbReference type="InterPro" id="IPR019400">
    <property type="entry name" value="Peptidase_C65_otubain"/>
</dbReference>
<feature type="compositionally biased region" description="Low complexity" evidence="7">
    <location>
        <begin position="29"/>
        <end position="43"/>
    </location>
</feature>
<dbReference type="InterPro" id="IPR042468">
    <property type="entry name" value="Peptidase_C65_otubain_sub1"/>
</dbReference>
<feature type="compositionally biased region" description="Basic residues" evidence="7">
    <location>
        <begin position="15"/>
        <end position="26"/>
    </location>
</feature>
<name>A0ABN9UF99_9DINO</name>
<feature type="compositionally biased region" description="Low complexity" evidence="7">
    <location>
        <begin position="69"/>
        <end position="79"/>
    </location>
</feature>
<keyword evidence="10" id="KW-1185">Reference proteome</keyword>
<proteinExistence type="predicted"/>
<evidence type="ECO:0000313" key="9">
    <source>
        <dbReference type="EMBL" id="CAK0858217.1"/>
    </source>
</evidence>
<evidence type="ECO:0000259" key="8">
    <source>
        <dbReference type="PROSITE" id="PS50802"/>
    </source>
</evidence>
<organism evidence="9 10">
    <name type="scientific">Prorocentrum cordatum</name>
    <dbReference type="NCBI Taxonomy" id="2364126"/>
    <lineage>
        <taxon>Eukaryota</taxon>
        <taxon>Sar</taxon>
        <taxon>Alveolata</taxon>
        <taxon>Dinophyceae</taxon>
        <taxon>Prorocentrales</taxon>
        <taxon>Prorocentraceae</taxon>
        <taxon>Prorocentrum</taxon>
    </lineage>
</organism>
<feature type="compositionally biased region" description="Basic residues" evidence="7">
    <location>
        <begin position="54"/>
        <end position="68"/>
    </location>
</feature>
<dbReference type="Gene3D" id="3.30.200.60">
    <property type="entry name" value="Peptidase C65 Otubain, subdomain 1"/>
    <property type="match status" value="1"/>
</dbReference>
<comment type="caution">
    <text evidence="9">The sequence shown here is derived from an EMBL/GenBank/DDBJ whole genome shotgun (WGS) entry which is preliminary data.</text>
</comment>
<feature type="region of interest" description="Disordered" evidence="7">
    <location>
        <begin position="652"/>
        <end position="674"/>
    </location>
</feature>
<evidence type="ECO:0000256" key="1">
    <source>
        <dbReference type="ARBA" id="ARBA00000707"/>
    </source>
</evidence>
<evidence type="ECO:0000256" key="4">
    <source>
        <dbReference type="ARBA" id="ARBA00022786"/>
    </source>
</evidence>
<sequence length="694" mass="75324">GRPPRGRAAPARQAGGRRRRCRRRRARDGAPGVAAAARLARQEGLGGGQLGRRPGVRRRHPLPRRRRGSPAAGGARAAPGGAGPRARAPRGGRGLGLVGGRGHIPNEFDVDLSSDIGRQEPNVRPLQPIRSLASEHRHNANLVRQFEELSRSFTAWRPVRGDGNCYYRAVLFAWIERCVAVGNLESLRRFSSDLKPHRQNPVLARFARTCNRLLRGWIGKRSQCTGEAALRDLLMEIGDDFNRPDTDRAFIFCLRYLVADYLRAHAHEQLEPTGSNMDLNSTSSALTYETWAQAMGAKNIEEYCERDVCVMNKDAADHVQHVCPRVLRTIVRICMVDRESAQFQAIDHGTLRMQAGRSVRSAMELASVGAQRGPEIYLLLKPGHYDILIPQADIVGRLLDPERLSGAARAPGERHGAAPELPADAAWLRRHSDQRWRALLQLTGELMEAFKSVTRCLEDKLVEEMQCKRKRVGSTDEALFEAQLSSVVDPVRSLLGKLQCFPEDSPFSQDREPPRSVPSAQLLLLPQLTSLLAAQGAPPPLPQAAFAPAARAAAAAVAAPAPAPAVPAAPAPAGAAASLHKAVAQCGCGYHLECLREYAEMEHKPPQDICCHLHDRPLGGAFVAQHLPGFSPPRGAVARGGAAGAAGALQEGAFGPAAQQQPRQQHLAQPPYQALPAEAVGQLDALARGQLEHR</sequence>
<dbReference type="PROSITE" id="PS50802">
    <property type="entry name" value="OTU"/>
    <property type="match status" value="1"/>
</dbReference>
<keyword evidence="4" id="KW-0833">Ubl conjugation pathway</keyword>
<dbReference type="InterPro" id="IPR038765">
    <property type="entry name" value="Papain-like_cys_pep_sf"/>
</dbReference>
<feature type="non-terminal residue" evidence="9">
    <location>
        <position position="694"/>
    </location>
</feature>
<evidence type="ECO:0000256" key="2">
    <source>
        <dbReference type="ARBA" id="ARBA00012759"/>
    </source>
</evidence>
<comment type="catalytic activity">
    <reaction evidence="1">
        <text>Thiol-dependent hydrolysis of ester, thioester, amide, peptide and isopeptide bonds formed by the C-terminal Gly of ubiquitin (a 76-residue protein attached to proteins as an intracellular targeting signal).</text>
        <dbReference type="EC" id="3.4.19.12"/>
    </reaction>
</comment>
<evidence type="ECO:0000256" key="5">
    <source>
        <dbReference type="ARBA" id="ARBA00022801"/>
    </source>
</evidence>
<feature type="compositionally biased region" description="Low complexity" evidence="7">
    <location>
        <begin position="652"/>
        <end position="671"/>
    </location>
</feature>
<evidence type="ECO:0000256" key="7">
    <source>
        <dbReference type="SAM" id="MobiDB-lite"/>
    </source>
</evidence>
<accession>A0ABN9UF99</accession>
<reference evidence="9" key="1">
    <citation type="submission" date="2023-10" db="EMBL/GenBank/DDBJ databases">
        <authorList>
            <person name="Chen Y."/>
            <person name="Shah S."/>
            <person name="Dougan E. K."/>
            <person name="Thang M."/>
            <person name="Chan C."/>
        </authorList>
    </citation>
    <scope>NUCLEOTIDE SEQUENCE [LARGE SCALE GENOMIC DNA]</scope>
</reference>
<evidence type="ECO:0000313" key="10">
    <source>
        <dbReference type="Proteomes" id="UP001189429"/>
    </source>
</evidence>
<keyword evidence="6" id="KW-0788">Thiol protease</keyword>
<dbReference type="SUPFAM" id="SSF54001">
    <property type="entry name" value="Cysteine proteinases"/>
    <property type="match status" value="1"/>
</dbReference>
<dbReference type="Proteomes" id="UP001189429">
    <property type="component" value="Unassembled WGS sequence"/>
</dbReference>
<dbReference type="PANTHER" id="PTHR12931:SF15">
    <property type="entry name" value="UBIQUITIN THIOESTERASE OTUBAIN-LIKE"/>
    <property type="match status" value="1"/>
</dbReference>
<feature type="non-terminal residue" evidence="9">
    <location>
        <position position="1"/>
    </location>
</feature>
<dbReference type="EC" id="3.4.19.12" evidence="2"/>